<accession>A0A137ZAA2</accession>
<dbReference type="InterPro" id="IPR000084">
    <property type="entry name" value="PE-PGRS_N"/>
</dbReference>
<feature type="domain" description="PE" evidence="1">
    <location>
        <begin position="16"/>
        <end position="87"/>
    </location>
</feature>
<evidence type="ECO:0000259" key="1">
    <source>
        <dbReference type="Pfam" id="PF00934"/>
    </source>
</evidence>
<gene>
    <name evidence="2" type="ORF">AXK61_23770</name>
</gene>
<protein>
    <recommendedName>
        <fullName evidence="1">PE domain-containing protein</fullName>
    </recommendedName>
</protein>
<name>A0A137ZAA2_9ACTN</name>
<dbReference type="RefSeq" id="WP_068746357.1">
    <property type="nucleotide sequence ID" value="NZ_LSRE01000025.1"/>
</dbReference>
<sequence length="90" mass="8681">MPAQLVSGTSEVVTNVVASSGVVAGTAAALGSSEPAGADEVSLLASTSSTVHAANFLSTSVVEHAVVAQYGVSLAGVAATYVIADNAVTF</sequence>
<comment type="caution">
    <text evidence="2">The sequence shown here is derived from an EMBL/GenBank/DDBJ whole genome shotgun (WGS) entry which is preliminary data.</text>
</comment>
<dbReference type="Pfam" id="PF00934">
    <property type="entry name" value="PE"/>
    <property type="match status" value="1"/>
</dbReference>
<organism evidence="2 3">
    <name type="scientific">Tsukamurella pseudospumae</name>
    <dbReference type="NCBI Taxonomy" id="239498"/>
    <lineage>
        <taxon>Bacteria</taxon>
        <taxon>Bacillati</taxon>
        <taxon>Actinomycetota</taxon>
        <taxon>Actinomycetes</taxon>
        <taxon>Mycobacteriales</taxon>
        <taxon>Tsukamurellaceae</taxon>
        <taxon>Tsukamurella</taxon>
    </lineage>
</organism>
<dbReference type="Proteomes" id="UP000070409">
    <property type="component" value="Unassembled WGS sequence"/>
</dbReference>
<evidence type="ECO:0000313" key="2">
    <source>
        <dbReference type="EMBL" id="KXO95091.1"/>
    </source>
</evidence>
<evidence type="ECO:0000313" key="3">
    <source>
        <dbReference type="Proteomes" id="UP000070409"/>
    </source>
</evidence>
<keyword evidence="3" id="KW-1185">Reference proteome</keyword>
<dbReference type="EMBL" id="LSRE01000025">
    <property type="protein sequence ID" value="KXO95091.1"/>
    <property type="molecule type" value="Genomic_DNA"/>
</dbReference>
<proteinExistence type="predicted"/>
<reference evidence="2 3" key="1">
    <citation type="submission" date="2016-02" db="EMBL/GenBank/DDBJ databases">
        <authorList>
            <person name="Teng J.L."/>
            <person name="Tang Y."/>
            <person name="Huang Y."/>
            <person name="Guo F."/>
            <person name="Wei W."/>
            <person name="Chen J.H."/>
            <person name="Wong S.Y."/>
            <person name="Lau S.K."/>
            <person name="Woo P.C."/>
        </authorList>
    </citation>
    <scope>NUCLEOTIDE SEQUENCE [LARGE SCALE GENOMIC DNA]</scope>
    <source>
        <strain evidence="2 3">JCM 13375</strain>
    </source>
</reference>